<sequence>MVYVHSFPSVRTLAVSILAAASSCYAELVSTGLSVTFNDVHYFVSPYASGQVTTSSISALSKVPSVFGFKPVTVVQGAVTQAQLPALLTTWASTDDVFQPAFAQAVFLAGSNESCIVKKSVVQGVSTLVIPLDDTGVPNGPYFLETATGSLYPVYRLYEDFSQSFTESLLQKPDGTFQILSAQIPHSATLTIGVPSRLYYTKTAERPLAGVRIGVKDIYSLSGTRQSNGNRAWYNLYPANNVTGTAIQRLIDAGAQIVGLQKPSQFANGETATADWVDYHSPFNPRGDGYQDPSSSSAGAGASIASYDWLDIAVGSDTGGSIRGPAGTNGVFGNRPSHDLVSLDHVMPLSTALDTAGFLIRDPLLWDIANSVLYKENYTSLAKVQPEYPKTVYTLSFPTTANSPANTLLINFIGSLAKFIGATAVPLNLSNEWASSGPAEAGNVSLNSLLNLTYPIFISKEQVKLVREPFYRDYASVHDGRLPFVDPAPLARWAFGDSYPDTALDDAIRNKTLFMDWFNSKILVPVPDPAKCSSALLLYVASTGSGTGTRNRYISAPTAPFGFSSGRISVLAEVPDSVYPIGQVATGSSVTQHNESFPVAVDILAAKGCDGLLVKLAQDLSEAGILQVPMVGGTITGGDILMKRRAEEMGITELRYVG</sequence>
<evidence type="ECO:0000313" key="5">
    <source>
        <dbReference type="Proteomes" id="UP000275385"/>
    </source>
</evidence>
<dbReference type="Gene3D" id="3.90.1300.10">
    <property type="entry name" value="Amidase signature (AS) domain"/>
    <property type="match status" value="1"/>
</dbReference>
<dbReference type="Proteomes" id="UP000275385">
    <property type="component" value="Unassembled WGS sequence"/>
</dbReference>
<dbReference type="STRING" id="177199.A0A420Y3Y4"/>
<evidence type="ECO:0000259" key="2">
    <source>
        <dbReference type="Pfam" id="PF01425"/>
    </source>
</evidence>
<reference evidence="4 5" key="1">
    <citation type="submission" date="2018-08" db="EMBL/GenBank/DDBJ databases">
        <title>Draft genome of the lignicolous fungus Coniochaeta pulveracea.</title>
        <authorList>
            <person name="Borstlap C.J."/>
            <person name="De Witt R.N."/>
            <person name="Botha A."/>
            <person name="Volschenk H."/>
        </authorList>
    </citation>
    <scope>NUCLEOTIDE SEQUENCE [LARGE SCALE GENOMIC DNA]</scope>
    <source>
        <strain evidence="4 5">CAB683</strain>
    </source>
</reference>
<keyword evidence="1" id="KW-0732">Signal</keyword>
<dbReference type="SUPFAM" id="SSF75304">
    <property type="entry name" value="Amidase signature (AS) enzymes"/>
    <property type="match status" value="1"/>
</dbReference>
<organism evidence="4 5">
    <name type="scientific">Coniochaeta pulveracea</name>
    <dbReference type="NCBI Taxonomy" id="177199"/>
    <lineage>
        <taxon>Eukaryota</taxon>
        <taxon>Fungi</taxon>
        <taxon>Dikarya</taxon>
        <taxon>Ascomycota</taxon>
        <taxon>Pezizomycotina</taxon>
        <taxon>Sordariomycetes</taxon>
        <taxon>Sordariomycetidae</taxon>
        <taxon>Coniochaetales</taxon>
        <taxon>Coniochaetaceae</taxon>
        <taxon>Coniochaeta</taxon>
    </lineage>
</organism>
<dbReference type="InterPro" id="IPR058329">
    <property type="entry name" value="Arp1_N"/>
</dbReference>
<accession>A0A420Y3Y4</accession>
<proteinExistence type="predicted"/>
<dbReference type="EMBL" id="QVQW01000054">
    <property type="protein sequence ID" value="RKU42567.1"/>
    <property type="molecule type" value="Genomic_DNA"/>
</dbReference>
<dbReference type="PANTHER" id="PTHR46310:SF7">
    <property type="entry name" value="AMIDASE 1"/>
    <property type="match status" value="1"/>
</dbReference>
<dbReference type="AlphaFoldDB" id="A0A420Y3Y4"/>
<comment type="caution">
    <text evidence="4">The sequence shown here is derived from an EMBL/GenBank/DDBJ whole genome shotgun (WGS) entry which is preliminary data.</text>
</comment>
<dbReference type="Pfam" id="PF26053">
    <property type="entry name" value="DUF8016"/>
    <property type="match status" value="1"/>
</dbReference>
<protein>
    <submittedName>
        <fullName evidence="4">Uncharacterized protein</fullName>
    </submittedName>
</protein>
<dbReference type="OrthoDB" id="5423360at2759"/>
<feature type="signal peptide" evidence="1">
    <location>
        <begin position="1"/>
        <end position="26"/>
    </location>
</feature>
<gene>
    <name evidence="4" type="ORF">DL546_001835</name>
</gene>
<dbReference type="Pfam" id="PF01425">
    <property type="entry name" value="Amidase"/>
    <property type="match status" value="1"/>
</dbReference>
<evidence type="ECO:0000256" key="1">
    <source>
        <dbReference type="SAM" id="SignalP"/>
    </source>
</evidence>
<name>A0A420Y3Y4_9PEZI</name>
<dbReference type="InterPro" id="IPR036928">
    <property type="entry name" value="AS_sf"/>
</dbReference>
<evidence type="ECO:0000313" key="4">
    <source>
        <dbReference type="EMBL" id="RKU42567.1"/>
    </source>
</evidence>
<dbReference type="InterPro" id="IPR023631">
    <property type="entry name" value="Amidase_dom"/>
</dbReference>
<feature type="chain" id="PRO_5019403575" evidence="1">
    <location>
        <begin position="27"/>
        <end position="658"/>
    </location>
</feature>
<evidence type="ECO:0000259" key="3">
    <source>
        <dbReference type="Pfam" id="PF26053"/>
    </source>
</evidence>
<dbReference type="PANTHER" id="PTHR46310">
    <property type="entry name" value="AMIDASE 1"/>
    <property type="match status" value="1"/>
</dbReference>
<keyword evidence="5" id="KW-1185">Reference proteome</keyword>
<feature type="domain" description="Amidase" evidence="2">
    <location>
        <begin position="202"/>
        <end position="361"/>
    </location>
</feature>
<feature type="domain" description="Scytalone dehydratase-like protein Arp1 N-terminal" evidence="3">
    <location>
        <begin position="53"/>
        <end position="127"/>
    </location>
</feature>